<evidence type="ECO:0000256" key="1">
    <source>
        <dbReference type="SAM" id="Phobius"/>
    </source>
</evidence>
<sequence length="112" mass="11582">MKILVGVYGVLICLAVLAGFAGALAVRRNRGFKGTRLSHGVDAARGPGLDGIVRGGRGVRGGEVASGFKTPRLGHGLLKSLSDDEIGCRSVMVPAADPLLCRFGFGFEGEVE</sequence>
<evidence type="ECO:0000313" key="3">
    <source>
        <dbReference type="Proteomes" id="UP001241169"/>
    </source>
</evidence>
<dbReference type="Proteomes" id="UP001241169">
    <property type="component" value="Unassembled WGS sequence"/>
</dbReference>
<dbReference type="GeneID" id="85377733"/>
<proteinExistence type="predicted"/>
<keyword evidence="1" id="KW-0472">Membrane</keyword>
<keyword evidence="1" id="KW-1133">Transmembrane helix</keyword>
<evidence type="ECO:0000313" key="2">
    <source>
        <dbReference type="EMBL" id="KAK1536027.1"/>
    </source>
</evidence>
<name>A0ABQ9SH30_9PEZI</name>
<accession>A0ABQ9SH30</accession>
<organism evidence="2 3">
    <name type="scientific">Colletotrichum paranaense</name>
    <dbReference type="NCBI Taxonomy" id="1914294"/>
    <lineage>
        <taxon>Eukaryota</taxon>
        <taxon>Fungi</taxon>
        <taxon>Dikarya</taxon>
        <taxon>Ascomycota</taxon>
        <taxon>Pezizomycotina</taxon>
        <taxon>Sordariomycetes</taxon>
        <taxon>Hypocreomycetidae</taxon>
        <taxon>Glomerellales</taxon>
        <taxon>Glomerellaceae</taxon>
        <taxon>Colletotrichum</taxon>
        <taxon>Colletotrichum acutatum species complex</taxon>
    </lineage>
</organism>
<reference evidence="2 3" key="1">
    <citation type="submission" date="2016-10" db="EMBL/GenBank/DDBJ databases">
        <title>The genome sequence of Colletotrichum fioriniae PJ7.</title>
        <authorList>
            <person name="Baroncelli R."/>
        </authorList>
    </citation>
    <scope>NUCLEOTIDE SEQUENCE [LARGE SCALE GENOMIC DNA]</scope>
    <source>
        <strain evidence="2 3">IMI 384185</strain>
    </source>
</reference>
<keyword evidence="3" id="KW-1185">Reference proteome</keyword>
<keyword evidence="1" id="KW-0812">Transmembrane</keyword>
<feature type="transmembrane region" description="Helical" evidence="1">
    <location>
        <begin position="6"/>
        <end position="26"/>
    </location>
</feature>
<dbReference type="EMBL" id="MOPA01000007">
    <property type="protein sequence ID" value="KAK1536027.1"/>
    <property type="molecule type" value="Genomic_DNA"/>
</dbReference>
<comment type="caution">
    <text evidence="2">The sequence shown here is derived from an EMBL/GenBank/DDBJ whole genome shotgun (WGS) entry which is preliminary data.</text>
</comment>
<protein>
    <submittedName>
        <fullName evidence="2">Uncharacterized protein</fullName>
    </submittedName>
</protein>
<dbReference type="RefSeq" id="XP_060347964.1">
    <property type="nucleotide sequence ID" value="XM_060493834.1"/>
</dbReference>
<gene>
    <name evidence="2" type="ORF">CPAR01_09569</name>
</gene>